<dbReference type="EMBL" id="CP029822">
    <property type="protein sequence ID" value="AZS49818.1"/>
    <property type="molecule type" value="Genomic_DNA"/>
</dbReference>
<dbReference type="AlphaFoldDB" id="A0A3Q9JHQ8"/>
<evidence type="ECO:0008006" key="4">
    <source>
        <dbReference type="Google" id="ProtNLM"/>
    </source>
</evidence>
<dbReference type="RefSeq" id="WP_127161993.1">
    <property type="nucleotide sequence ID" value="NZ_CP029822.1"/>
</dbReference>
<dbReference type="Proteomes" id="UP000273143">
    <property type="component" value="Chromosome"/>
</dbReference>
<keyword evidence="3" id="KW-1185">Reference proteome</keyword>
<accession>A0A3Q9JHQ8</accession>
<reference evidence="3" key="1">
    <citation type="submission" date="2018-06" db="EMBL/GenBank/DDBJ databases">
        <title>Complete genome of Pseudomonas insecticola strain QZS01.</title>
        <authorList>
            <person name="Wang J."/>
            <person name="Su Q."/>
        </authorList>
    </citation>
    <scope>NUCLEOTIDE SEQUENCE [LARGE SCALE GENOMIC DNA]</scope>
    <source>
        <strain evidence="3">QZS01</strain>
    </source>
</reference>
<gene>
    <name evidence="2" type="ORF">DM558_03045</name>
</gene>
<evidence type="ECO:0000256" key="1">
    <source>
        <dbReference type="SAM" id="SignalP"/>
    </source>
</evidence>
<proteinExistence type="predicted"/>
<feature type="signal peptide" evidence="1">
    <location>
        <begin position="1"/>
        <end position="22"/>
    </location>
</feature>
<evidence type="ECO:0000313" key="2">
    <source>
        <dbReference type="EMBL" id="AZS49818.1"/>
    </source>
</evidence>
<protein>
    <recommendedName>
        <fullName evidence="4">DUF2846 domain-containing protein</fullName>
    </recommendedName>
</protein>
<dbReference type="KEGG" id="emo:DM558_03045"/>
<keyword evidence="1" id="KW-0732">Signal</keyword>
<sequence length="143" mass="16050">MTPKHYSLILALTGLISSCALPPIPSPTDNTAIIKLYAQPGRSLMADKLDYNWVNDGRYFEVTEGEHRLSLIFQYDATETTGLFSNNSSNITCIITLNAHFEPNKIYTLEARPLINRSQLLLTHNNQTKVLDSSQVNSNCMPY</sequence>
<feature type="chain" id="PRO_5018723381" description="DUF2846 domain-containing protein" evidence="1">
    <location>
        <begin position="23"/>
        <end position="143"/>
    </location>
</feature>
<dbReference type="PROSITE" id="PS51257">
    <property type="entry name" value="PROKAR_LIPOPROTEIN"/>
    <property type="match status" value="1"/>
</dbReference>
<organism evidence="2 3">
    <name type="scientific">Entomomonas moraniae</name>
    <dbReference type="NCBI Taxonomy" id="2213226"/>
    <lineage>
        <taxon>Bacteria</taxon>
        <taxon>Pseudomonadati</taxon>
        <taxon>Pseudomonadota</taxon>
        <taxon>Gammaproteobacteria</taxon>
        <taxon>Pseudomonadales</taxon>
        <taxon>Pseudomonadaceae</taxon>
        <taxon>Entomomonas</taxon>
    </lineage>
</organism>
<name>A0A3Q9JHQ8_9GAMM</name>
<evidence type="ECO:0000313" key="3">
    <source>
        <dbReference type="Proteomes" id="UP000273143"/>
    </source>
</evidence>